<dbReference type="SUPFAM" id="SSF56112">
    <property type="entry name" value="Protein kinase-like (PK-like)"/>
    <property type="match status" value="1"/>
</dbReference>
<organism evidence="1 2">
    <name type="scientific">Fasciolopsis buskii</name>
    <dbReference type="NCBI Taxonomy" id="27845"/>
    <lineage>
        <taxon>Eukaryota</taxon>
        <taxon>Metazoa</taxon>
        <taxon>Spiralia</taxon>
        <taxon>Lophotrochozoa</taxon>
        <taxon>Platyhelminthes</taxon>
        <taxon>Trematoda</taxon>
        <taxon>Digenea</taxon>
        <taxon>Plagiorchiida</taxon>
        <taxon>Echinostomata</taxon>
        <taxon>Echinostomatoidea</taxon>
        <taxon>Fasciolidae</taxon>
        <taxon>Fasciolopsis</taxon>
    </lineage>
</organism>
<dbReference type="Pfam" id="PF01633">
    <property type="entry name" value="Choline_kinase"/>
    <property type="match status" value="1"/>
</dbReference>
<evidence type="ECO:0000313" key="1">
    <source>
        <dbReference type="EMBL" id="KAA0186450.1"/>
    </source>
</evidence>
<dbReference type="Gene3D" id="3.90.1200.10">
    <property type="match status" value="1"/>
</dbReference>
<dbReference type="OrthoDB" id="3649325at2759"/>
<dbReference type="InterPro" id="IPR011009">
    <property type="entry name" value="Kinase-like_dom_sf"/>
</dbReference>
<dbReference type="AlphaFoldDB" id="A0A8E0RLE0"/>
<proteinExistence type="predicted"/>
<keyword evidence="2" id="KW-1185">Reference proteome</keyword>
<name>A0A8E0RLE0_9TREM</name>
<gene>
    <name evidence="1" type="ORF">FBUS_11671</name>
</gene>
<evidence type="ECO:0000313" key="2">
    <source>
        <dbReference type="Proteomes" id="UP000728185"/>
    </source>
</evidence>
<sequence length="142" mass="16235">MSTSELRKPGAMKAVAQQLARIHNLNMPFCKQPRFIYKMMDRFLAQLSGTADPPCRPPSHLSAPTLLALEQEYLDDESRLNSSLDVSNFETVRHTAMELGIHKEFEWLKYVHCICNSFPQATLLFPRQLTGDLLLKVMQSLK</sequence>
<reference evidence="1" key="1">
    <citation type="submission" date="2019-05" db="EMBL/GenBank/DDBJ databases">
        <title>Annotation for the trematode Fasciolopsis buski.</title>
        <authorList>
            <person name="Choi Y.-J."/>
        </authorList>
    </citation>
    <scope>NUCLEOTIDE SEQUENCE</scope>
    <source>
        <strain evidence="1">HT</strain>
        <tissue evidence="1">Whole worm</tissue>
    </source>
</reference>
<comment type="caution">
    <text evidence="1">The sequence shown here is derived from an EMBL/GenBank/DDBJ whole genome shotgun (WGS) entry which is preliminary data.</text>
</comment>
<protein>
    <submittedName>
        <fullName evidence="1">Uncharacterized protein</fullName>
    </submittedName>
</protein>
<accession>A0A8E0RLE0</accession>
<dbReference type="EMBL" id="LUCM01009738">
    <property type="protein sequence ID" value="KAA0186450.1"/>
    <property type="molecule type" value="Genomic_DNA"/>
</dbReference>
<dbReference type="Proteomes" id="UP000728185">
    <property type="component" value="Unassembled WGS sequence"/>
</dbReference>